<dbReference type="Gene3D" id="3.20.20.80">
    <property type="entry name" value="Glycosidases"/>
    <property type="match status" value="1"/>
</dbReference>
<feature type="compositionally biased region" description="Pro residues" evidence="1">
    <location>
        <begin position="41"/>
        <end position="53"/>
    </location>
</feature>
<keyword evidence="2" id="KW-1133">Transmembrane helix</keyword>
<dbReference type="RefSeq" id="WP_397020319.1">
    <property type="nucleotide sequence ID" value="NZ_JBITMB010000002.1"/>
</dbReference>
<evidence type="ECO:0008006" key="5">
    <source>
        <dbReference type="Google" id="ProtNLM"/>
    </source>
</evidence>
<evidence type="ECO:0000313" key="4">
    <source>
        <dbReference type="Proteomes" id="UP001612928"/>
    </source>
</evidence>
<reference evidence="3 4" key="1">
    <citation type="submission" date="2024-10" db="EMBL/GenBank/DDBJ databases">
        <title>The Natural Products Discovery Center: Release of the First 8490 Sequenced Strains for Exploring Actinobacteria Biosynthetic Diversity.</title>
        <authorList>
            <person name="Kalkreuter E."/>
            <person name="Kautsar S.A."/>
            <person name="Yang D."/>
            <person name="Bader C.D."/>
            <person name="Teijaro C.N."/>
            <person name="Fluegel L."/>
            <person name="Davis C.M."/>
            <person name="Simpson J.R."/>
            <person name="Lauterbach L."/>
            <person name="Steele A.D."/>
            <person name="Gui C."/>
            <person name="Meng S."/>
            <person name="Li G."/>
            <person name="Viehrig K."/>
            <person name="Ye F."/>
            <person name="Su P."/>
            <person name="Kiefer A.F."/>
            <person name="Nichols A."/>
            <person name="Cepeda A.J."/>
            <person name="Yan W."/>
            <person name="Fan B."/>
            <person name="Jiang Y."/>
            <person name="Adhikari A."/>
            <person name="Zheng C.-J."/>
            <person name="Schuster L."/>
            <person name="Cowan T.M."/>
            <person name="Smanski M.J."/>
            <person name="Chevrette M.G."/>
            <person name="De Carvalho L.P.S."/>
            <person name="Shen B."/>
        </authorList>
    </citation>
    <scope>NUCLEOTIDE SEQUENCE [LARGE SCALE GENOMIC DNA]</scope>
    <source>
        <strain evidence="3 4">NPDC049503</strain>
    </source>
</reference>
<keyword evidence="2" id="KW-0472">Membrane</keyword>
<proteinExistence type="predicted"/>
<organism evidence="3 4">
    <name type="scientific">Nonomuraea indica</name>
    <dbReference type="NCBI Taxonomy" id="1581193"/>
    <lineage>
        <taxon>Bacteria</taxon>
        <taxon>Bacillati</taxon>
        <taxon>Actinomycetota</taxon>
        <taxon>Actinomycetes</taxon>
        <taxon>Streptosporangiales</taxon>
        <taxon>Streptosporangiaceae</taxon>
        <taxon>Nonomuraea</taxon>
    </lineage>
</organism>
<keyword evidence="4" id="KW-1185">Reference proteome</keyword>
<dbReference type="PANTHER" id="PTHR12631:SF10">
    <property type="entry name" value="BETA-XYLOSIDASE-LIKE PROTEIN-RELATED"/>
    <property type="match status" value="1"/>
</dbReference>
<dbReference type="EMBL" id="JBITMB010000002">
    <property type="protein sequence ID" value="MFI7440525.1"/>
    <property type="molecule type" value="Genomic_DNA"/>
</dbReference>
<accession>A0ABW8A170</accession>
<feature type="transmembrane region" description="Helical" evidence="2">
    <location>
        <begin position="74"/>
        <end position="93"/>
    </location>
</feature>
<dbReference type="SUPFAM" id="SSF51445">
    <property type="entry name" value="(Trans)glycosidases"/>
    <property type="match status" value="1"/>
</dbReference>
<evidence type="ECO:0000313" key="3">
    <source>
        <dbReference type="EMBL" id="MFI7440525.1"/>
    </source>
</evidence>
<comment type="caution">
    <text evidence="3">The sequence shown here is derived from an EMBL/GenBank/DDBJ whole genome shotgun (WGS) entry which is preliminary data.</text>
</comment>
<evidence type="ECO:0000256" key="2">
    <source>
        <dbReference type="SAM" id="Phobius"/>
    </source>
</evidence>
<dbReference type="Proteomes" id="UP001612928">
    <property type="component" value="Unassembled WGS sequence"/>
</dbReference>
<dbReference type="InterPro" id="IPR017853">
    <property type="entry name" value="GH"/>
</dbReference>
<dbReference type="PANTHER" id="PTHR12631">
    <property type="entry name" value="ALPHA-L-IDURONIDASE"/>
    <property type="match status" value="1"/>
</dbReference>
<name>A0ABW8A170_9ACTN</name>
<dbReference type="InterPro" id="IPR051923">
    <property type="entry name" value="Glycosyl_Hydrolase_39"/>
</dbReference>
<sequence length="514" mass="55262">MARLYRLWEAAVLLAPGPLEEEQASGAPAMARDPDPAPGDAGPPPGDAGPPPGDAGRPAGDEAGQRRRTRRLTASWKIALLAVIGVLVSMAPMSDGPAVPVHPPMRPQASRALVVPGDLGGWTRPAAPVPATLFGVTLNSSTGAMPAFRVGAVRLWDSTTKWSDIHPSRGEFDWSILDRLVNGARQAGLPVLFVMGGTPHWASPAGPTGPYPGGSRTSPPDRLSDWDSFVGALAKRYRGRIEAYELWVLANDRRFYSGSMETLVEMTRRAGRIIRSIDPGALLVCPGMGRLWSAEGRASLRRFAELGGYDHCDVAGVKLHQRTAADPPETMLGLAATVDRAFHQAGVHPRLWSTGTTYDIPLQGALDGARARAYAVRFYLTGLYARPLNVERMYFYNWGGGKIPIVLQAEGSPPTAAALAVEQLQRWLAHARGHSCGHGLAFRLPANAWRCQFTIDEPGRRHEAAVVWTDTGTATIATGDGARIVRRLDGGETAVRAGDDIQITEEPVLIEFDR</sequence>
<gene>
    <name evidence="3" type="ORF">ACIBP5_11230</name>
</gene>
<feature type="region of interest" description="Disordered" evidence="1">
    <location>
        <begin position="16"/>
        <end position="69"/>
    </location>
</feature>
<evidence type="ECO:0000256" key="1">
    <source>
        <dbReference type="SAM" id="MobiDB-lite"/>
    </source>
</evidence>
<keyword evidence="2" id="KW-0812">Transmembrane</keyword>
<protein>
    <recommendedName>
        <fullName evidence="5">Glycoside hydrolase family 42 N-terminal domain-containing protein</fullName>
    </recommendedName>
</protein>